<dbReference type="InterPro" id="IPR027417">
    <property type="entry name" value="P-loop_NTPase"/>
</dbReference>
<reference evidence="1 2" key="1">
    <citation type="submission" date="2018-06" db="EMBL/GenBank/DDBJ databases">
        <authorList>
            <consortium name="Pathogen Informatics"/>
            <person name="Doyle S."/>
        </authorList>
    </citation>
    <scope>NUCLEOTIDE SEQUENCE [LARGE SCALE GENOMIC DNA]</scope>
    <source>
        <strain evidence="1 2">NCTC10702</strain>
    </source>
</reference>
<dbReference type="GO" id="GO:0016787">
    <property type="term" value="F:hydrolase activity"/>
    <property type="evidence" value="ECO:0007669"/>
    <property type="project" value="UniProtKB-KW"/>
</dbReference>
<dbReference type="SUPFAM" id="SSF52540">
    <property type="entry name" value="P-loop containing nucleoside triphosphate hydrolases"/>
    <property type="match status" value="1"/>
</dbReference>
<accession>A0A380EKG8</accession>
<keyword evidence="1" id="KW-0378">Hydrolase</keyword>
<dbReference type="EMBL" id="UHBY01000003">
    <property type="protein sequence ID" value="SUL36574.1"/>
    <property type="molecule type" value="Genomic_DNA"/>
</dbReference>
<dbReference type="AlphaFoldDB" id="A0A380EKG8"/>
<dbReference type="Gene3D" id="3.40.50.300">
    <property type="entry name" value="P-loop containing nucleotide triphosphate hydrolases"/>
    <property type="match status" value="1"/>
</dbReference>
<dbReference type="Proteomes" id="UP000254116">
    <property type="component" value="Unassembled WGS sequence"/>
</dbReference>
<evidence type="ECO:0000313" key="1">
    <source>
        <dbReference type="EMBL" id="SUL36574.1"/>
    </source>
</evidence>
<proteinExistence type="predicted"/>
<sequence>MAKLVTENISKRFKNQDVLKHINITLENNEVYGLLGINGAGKRHL</sequence>
<gene>
    <name evidence="1" type="primary">bsaF_3</name>
    <name evidence="1" type="ORF">NCTC10702_02844</name>
</gene>
<name>A0A380EKG8_STAAU</name>
<dbReference type="EC" id="3.6.3.-" evidence="1"/>
<protein>
    <submittedName>
        <fullName evidence="1">Lantibiotic immunity protein F</fullName>
        <ecNumber evidence="1">3.6.3.-</ecNumber>
    </submittedName>
</protein>
<evidence type="ECO:0000313" key="2">
    <source>
        <dbReference type="Proteomes" id="UP000254116"/>
    </source>
</evidence>
<organism evidence="1 2">
    <name type="scientific">Staphylococcus aureus</name>
    <dbReference type="NCBI Taxonomy" id="1280"/>
    <lineage>
        <taxon>Bacteria</taxon>
        <taxon>Bacillati</taxon>
        <taxon>Bacillota</taxon>
        <taxon>Bacilli</taxon>
        <taxon>Bacillales</taxon>
        <taxon>Staphylococcaceae</taxon>
        <taxon>Staphylococcus</taxon>
    </lineage>
</organism>